<dbReference type="SUPFAM" id="SSF53681">
    <property type="entry name" value="Aspartate/glutamate racemase"/>
    <property type="match status" value="2"/>
</dbReference>
<dbReference type="EMBL" id="CP029191">
    <property type="protein sequence ID" value="QES45683.1"/>
    <property type="molecule type" value="Genomic_DNA"/>
</dbReference>
<name>A0A5P2CTD9_STRVZ</name>
<protein>
    <submittedName>
        <fullName evidence="4">Aspartate/glutamate racemase family protein</fullName>
    </submittedName>
</protein>
<dbReference type="PANTHER" id="PTHR21198">
    <property type="entry name" value="GLUTAMATE RACEMASE"/>
    <property type="match status" value="1"/>
</dbReference>
<dbReference type="GO" id="GO:0047661">
    <property type="term" value="F:amino-acid racemase activity"/>
    <property type="evidence" value="ECO:0007669"/>
    <property type="project" value="InterPro"/>
</dbReference>
<reference evidence="4 5" key="1">
    <citation type="submission" date="2018-05" db="EMBL/GenBank/DDBJ databases">
        <title>Streptomyces venezuelae.</title>
        <authorList>
            <person name="Kim W."/>
            <person name="Lee N."/>
            <person name="Cho B.-K."/>
        </authorList>
    </citation>
    <scope>NUCLEOTIDE SEQUENCE [LARGE SCALE GENOMIC DNA]</scope>
    <source>
        <strain evidence="4 5">ATCC 14585</strain>
    </source>
</reference>
<dbReference type="InterPro" id="IPR001920">
    <property type="entry name" value="Asp/Glu_race"/>
</dbReference>
<evidence type="ECO:0000313" key="5">
    <source>
        <dbReference type="Proteomes" id="UP000324015"/>
    </source>
</evidence>
<keyword evidence="2" id="KW-0413">Isomerase</keyword>
<evidence type="ECO:0000256" key="1">
    <source>
        <dbReference type="ARBA" id="ARBA00007847"/>
    </source>
</evidence>
<dbReference type="NCBIfam" id="TIGR00035">
    <property type="entry name" value="asp_race"/>
    <property type="match status" value="1"/>
</dbReference>
<dbReference type="Proteomes" id="UP000324015">
    <property type="component" value="Chromosome"/>
</dbReference>
<organism evidence="4 5">
    <name type="scientific">Streptomyces venezuelae</name>
    <dbReference type="NCBI Taxonomy" id="54571"/>
    <lineage>
        <taxon>Bacteria</taxon>
        <taxon>Bacillati</taxon>
        <taxon>Actinomycetota</taxon>
        <taxon>Actinomycetes</taxon>
        <taxon>Kitasatosporales</taxon>
        <taxon>Streptomycetaceae</taxon>
        <taxon>Streptomyces</taxon>
    </lineage>
</organism>
<dbReference type="InterPro" id="IPR015942">
    <property type="entry name" value="Asp/Glu/hydantoin_racemase"/>
</dbReference>
<dbReference type="Pfam" id="PF01177">
    <property type="entry name" value="Asp_Glu_race"/>
    <property type="match status" value="1"/>
</dbReference>
<evidence type="ECO:0000256" key="2">
    <source>
        <dbReference type="ARBA" id="ARBA00023235"/>
    </source>
</evidence>
<dbReference type="PANTHER" id="PTHR21198:SF7">
    <property type="entry name" value="ASPARTATE-GLUTAMATE RACEMASE FAMILY"/>
    <property type="match status" value="1"/>
</dbReference>
<evidence type="ECO:0000256" key="3">
    <source>
        <dbReference type="SAM" id="MobiDB-lite"/>
    </source>
</evidence>
<sequence>MRRTRRPMLGILGGMGPLATAAFYRKLVERTPADADQGHLPVIVWADPGVPDRTSALLGEGPSPLPALVEGAREPRRPGATCIAVPCNTAYAYVEQVTRVTGVEVVDMIDAALEQAARSARAVRRVGVLTTRGTRAAGLYERAGARLGLTVVQVPDEAQCAYVDPAIRAVKAGADMAGAARWIAAATRVPQELGAQVAVAACTEIPLVAGEVARVLPMVDSAEALADRVVDRLWRPSPREFVPGDGNGRVISCPRTDAQERTGPNLRR</sequence>
<dbReference type="InterPro" id="IPR004380">
    <property type="entry name" value="Asp_race"/>
</dbReference>
<feature type="region of interest" description="Disordered" evidence="3">
    <location>
        <begin position="244"/>
        <end position="268"/>
    </location>
</feature>
<dbReference type="Gene3D" id="3.40.50.1860">
    <property type="match status" value="2"/>
</dbReference>
<accession>A0A5P2CTD9</accession>
<dbReference type="AlphaFoldDB" id="A0A5P2CTD9"/>
<comment type="similarity">
    <text evidence="1">Belongs to the aspartate/glutamate racemases family.</text>
</comment>
<evidence type="ECO:0000313" key="4">
    <source>
        <dbReference type="EMBL" id="QES45683.1"/>
    </source>
</evidence>
<gene>
    <name evidence="4" type="ORF">DEJ49_01065</name>
</gene>
<proteinExistence type="inferred from homology"/>